<feature type="domain" description="Nucleotidyl transferase" evidence="7">
    <location>
        <begin position="12"/>
        <end position="256"/>
    </location>
</feature>
<evidence type="ECO:0000313" key="8">
    <source>
        <dbReference type="EMBL" id="SIN63611.1"/>
    </source>
</evidence>
<dbReference type="NCBIfam" id="TIGR01099">
    <property type="entry name" value="galU"/>
    <property type="match status" value="1"/>
</dbReference>
<reference evidence="8 9" key="1">
    <citation type="submission" date="2016-11" db="EMBL/GenBank/DDBJ databases">
        <authorList>
            <person name="Varghese N."/>
            <person name="Submissions S."/>
        </authorList>
    </citation>
    <scope>NUCLEOTIDE SEQUENCE [LARGE SCALE GENOMIC DNA]</scope>
    <source>
        <strain evidence="8 9">DSM 20664</strain>
    </source>
</reference>
<dbReference type="PANTHER" id="PTHR43197">
    <property type="entry name" value="UTP--GLUCOSE-1-PHOSPHATE URIDYLYLTRANSFERASE"/>
    <property type="match status" value="1"/>
</dbReference>
<keyword evidence="4 6" id="KW-0548">Nucleotidyltransferase</keyword>
<comment type="caution">
    <text evidence="8">The sequence shown here is derived from an EMBL/GenBank/DDBJ whole genome shotgun (WGS) entry which is preliminary data.</text>
</comment>
<dbReference type="RefSeq" id="WP_074199128.1">
    <property type="nucleotide sequence ID" value="NZ_DAONBL010000002.1"/>
</dbReference>
<dbReference type="SUPFAM" id="SSF53448">
    <property type="entry name" value="Nucleotide-diphospho-sugar transferases"/>
    <property type="match status" value="1"/>
</dbReference>
<evidence type="ECO:0000256" key="2">
    <source>
        <dbReference type="ARBA" id="ARBA00012415"/>
    </source>
</evidence>
<evidence type="ECO:0000256" key="4">
    <source>
        <dbReference type="ARBA" id="ARBA00022695"/>
    </source>
</evidence>
<evidence type="ECO:0000256" key="3">
    <source>
        <dbReference type="ARBA" id="ARBA00022679"/>
    </source>
</evidence>
<gene>
    <name evidence="8" type="ORF">SAMN05444368_0435</name>
</gene>
<dbReference type="EMBL" id="FSQZ01000001">
    <property type="protein sequence ID" value="SIN63611.1"/>
    <property type="molecule type" value="Genomic_DNA"/>
</dbReference>
<protein>
    <recommendedName>
        <fullName evidence="2 6">UTP--glucose-1-phosphate uridylyltransferase</fullName>
        <ecNumber evidence="2 6">2.7.7.9</ecNumber>
    </recommendedName>
    <alternativeName>
        <fullName evidence="6">UDP-glucose pyrophosphorylase</fullName>
    </alternativeName>
</protein>
<dbReference type="Gene3D" id="3.90.550.10">
    <property type="entry name" value="Spore Coat Polysaccharide Biosynthesis Protein SpsA, Chain A"/>
    <property type="match status" value="1"/>
</dbReference>
<keyword evidence="3 6" id="KW-0808">Transferase</keyword>
<sequence length="291" mass="32782">MSDVRKCLFPVAGLGTRFLPVTKEIPKEMLPLIDKPVIQYGVEEAVASGCGQIIFITGRGKRALEDYFDRSYELEQLLKERNKEDLYQLILSISSLADFAYVRQPEPLGLGHAILCAEAFCNEPFGVILTDDVMISSKPVLRQLIEVREKLGGSVIALERVPHEETERYGIVDACLYSDNIYKINDLIEKPKREKAPSDLAIMGRYVLSPAVFAHIRNIERGEGGEYQLTDALKSLLKEEPLWGVVYEGERLDCGTKMGWFKSTIKMGLQDPELRKVVLEILNEEEVSENG</sequence>
<evidence type="ECO:0000256" key="6">
    <source>
        <dbReference type="RuleBase" id="RU361259"/>
    </source>
</evidence>
<comment type="similarity">
    <text evidence="1 6">Belongs to the UDPGP type 2 family.</text>
</comment>
<dbReference type="EC" id="2.7.7.9" evidence="2 6"/>
<evidence type="ECO:0000313" key="9">
    <source>
        <dbReference type="Proteomes" id="UP000185093"/>
    </source>
</evidence>
<organism evidence="8 9">
    <name type="scientific">Acetomicrobium flavidum</name>
    <dbReference type="NCBI Taxonomy" id="49896"/>
    <lineage>
        <taxon>Bacteria</taxon>
        <taxon>Thermotogati</taxon>
        <taxon>Synergistota</taxon>
        <taxon>Synergistia</taxon>
        <taxon>Synergistales</taxon>
        <taxon>Acetomicrobiaceae</taxon>
        <taxon>Acetomicrobium</taxon>
    </lineage>
</organism>
<dbReference type="InterPro" id="IPR029044">
    <property type="entry name" value="Nucleotide-diphossugar_trans"/>
</dbReference>
<accession>A0ABY1JBG4</accession>
<name>A0ABY1JBG4_9BACT</name>
<dbReference type="PANTHER" id="PTHR43197:SF1">
    <property type="entry name" value="UTP--GLUCOSE-1-PHOSPHATE URIDYLYLTRANSFERASE"/>
    <property type="match status" value="1"/>
</dbReference>
<comment type="catalytic activity">
    <reaction evidence="5 6">
        <text>alpha-D-glucose 1-phosphate + UTP + H(+) = UDP-alpha-D-glucose + diphosphate</text>
        <dbReference type="Rhea" id="RHEA:19889"/>
        <dbReference type="ChEBI" id="CHEBI:15378"/>
        <dbReference type="ChEBI" id="CHEBI:33019"/>
        <dbReference type="ChEBI" id="CHEBI:46398"/>
        <dbReference type="ChEBI" id="CHEBI:58601"/>
        <dbReference type="ChEBI" id="CHEBI:58885"/>
        <dbReference type="EC" id="2.7.7.9"/>
    </reaction>
</comment>
<dbReference type="CDD" id="cd02541">
    <property type="entry name" value="UGPase_prokaryotic"/>
    <property type="match status" value="1"/>
</dbReference>
<dbReference type="InterPro" id="IPR005771">
    <property type="entry name" value="GalU_uridylyltTrfase_bac/arc"/>
</dbReference>
<proteinExistence type="inferred from homology"/>
<evidence type="ECO:0000256" key="1">
    <source>
        <dbReference type="ARBA" id="ARBA00006890"/>
    </source>
</evidence>
<evidence type="ECO:0000259" key="7">
    <source>
        <dbReference type="Pfam" id="PF00483"/>
    </source>
</evidence>
<keyword evidence="9" id="KW-1185">Reference proteome</keyword>
<dbReference type="Proteomes" id="UP000185093">
    <property type="component" value="Unassembled WGS sequence"/>
</dbReference>
<dbReference type="InterPro" id="IPR005835">
    <property type="entry name" value="NTP_transferase_dom"/>
</dbReference>
<evidence type="ECO:0000256" key="5">
    <source>
        <dbReference type="ARBA" id="ARBA00048128"/>
    </source>
</evidence>
<dbReference type="Pfam" id="PF00483">
    <property type="entry name" value="NTP_transferase"/>
    <property type="match status" value="1"/>
</dbReference>